<evidence type="ECO:0000256" key="5">
    <source>
        <dbReference type="ARBA" id="ARBA00023077"/>
    </source>
</evidence>
<dbReference type="InterPro" id="IPR036942">
    <property type="entry name" value="Beta-barrel_TonB_sf"/>
</dbReference>
<evidence type="ECO:0000259" key="12">
    <source>
        <dbReference type="Pfam" id="PF00593"/>
    </source>
</evidence>
<dbReference type="GO" id="GO:0009279">
    <property type="term" value="C:cell outer membrane"/>
    <property type="evidence" value="ECO:0007669"/>
    <property type="project" value="UniProtKB-SubCell"/>
</dbReference>
<dbReference type="PANTHER" id="PTHR30069:SF40">
    <property type="entry name" value="TONB-DEPENDENT RECEPTOR NMB0964-RELATED"/>
    <property type="match status" value="1"/>
</dbReference>
<feature type="region of interest" description="Disordered" evidence="10">
    <location>
        <begin position="28"/>
        <end position="49"/>
    </location>
</feature>
<keyword evidence="3 8" id="KW-1134">Transmembrane beta strand</keyword>
<evidence type="ECO:0000256" key="3">
    <source>
        <dbReference type="ARBA" id="ARBA00022452"/>
    </source>
</evidence>
<dbReference type="InterPro" id="IPR000531">
    <property type="entry name" value="Beta-barrel_TonB"/>
</dbReference>
<feature type="chain" id="PRO_5037996933" evidence="11">
    <location>
        <begin position="29"/>
        <end position="678"/>
    </location>
</feature>
<comment type="caution">
    <text evidence="14">The sequence shown here is derived from an EMBL/GenBank/DDBJ whole genome shotgun (WGS) entry which is preliminary data.</text>
</comment>
<evidence type="ECO:0000256" key="7">
    <source>
        <dbReference type="ARBA" id="ARBA00023237"/>
    </source>
</evidence>
<evidence type="ECO:0000256" key="8">
    <source>
        <dbReference type="PROSITE-ProRule" id="PRU01360"/>
    </source>
</evidence>
<dbReference type="Gene3D" id="2.40.170.20">
    <property type="entry name" value="TonB-dependent receptor, beta-barrel domain"/>
    <property type="match status" value="1"/>
</dbReference>
<gene>
    <name evidence="14" type="ORF">G7Y82_16015</name>
</gene>
<evidence type="ECO:0000259" key="13">
    <source>
        <dbReference type="Pfam" id="PF07715"/>
    </source>
</evidence>
<keyword evidence="11" id="KW-0732">Signal</keyword>
<reference evidence="14" key="1">
    <citation type="submission" date="2020-03" db="EMBL/GenBank/DDBJ databases">
        <title>Solimonas marina sp. nov., isolated from deep seawater of the Pacific Ocean.</title>
        <authorList>
            <person name="Liu X."/>
            <person name="Lai Q."/>
            <person name="Sun F."/>
            <person name="Gai Y."/>
            <person name="Li G."/>
            <person name="Shao Z."/>
        </authorList>
    </citation>
    <scope>NUCLEOTIDE SEQUENCE</scope>
    <source>
        <strain evidence="14">C16B3</strain>
    </source>
</reference>
<dbReference type="Pfam" id="PF00593">
    <property type="entry name" value="TonB_dep_Rec_b-barrel"/>
    <property type="match status" value="1"/>
</dbReference>
<dbReference type="PROSITE" id="PS52016">
    <property type="entry name" value="TONB_DEPENDENT_REC_3"/>
    <property type="match status" value="1"/>
</dbReference>
<evidence type="ECO:0000313" key="14">
    <source>
        <dbReference type="EMBL" id="NKF23819.1"/>
    </source>
</evidence>
<sequence length="678" mass="71301">MSLPFRKRALVAALPCFALSLLASPAHADDSTTSKSGDSGNGSSIATVTVTGSPLSQDANDLATVVDSVDEEQILRAGGSSLADALKNVPGVTGTGFAAGASRPVIRGFDATRVLVLENGIDSFDVSDIGPDHGVPIDPLTAQRIEVVRGAGTLRYGSQALGGVVNSINNRIPTSLPDLSFSGDVTGSLDSVDNGRDGSAQLDGRVGDLALHADGFARHTDDYDTPHGTQDNSFFHGDGYSGGGSYFFGQDKASHIGGTVVRYDAKYGIPSDTTYIDMTQTKEMLNGTFAVNSGPLQTITVDGGYANYHHSEDNPDGSVNSTFRNKAWEGRAEALFGQMGFLSRSALGIQSEGRSFSAIGEDSSYLFPTNTHTNALFAFSEAPLTDALKLQAGARVESDRVDGTPSTDHVTNRNFTPVSGSLSLLAEASQTVHLGLTVSSTGRAPAQTELYARGGHDGPDTFETGDPSLDIERSNSLEGTIRVDLQNVKLVGSVWGAKIHNYVFGDLTGRTCDDDGVCTDSDDGELRELNYTQLDATFRGAEAQANFAVYDGPAGKLGANLLADYVRATLDHGGNVPRIPPYHVGGGVDWSLGGVDAGVSVKYAGAQHDTGEYETNTKGYTELDAQVGWKPFATDRGVEIAVIGHNLTDSVQRDAVALNKDSVLMPGRDVRLLLRASF</sequence>
<feature type="compositionally biased region" description="Low complexity" evidence="10">
    <location>
        <begin position="33"/>
        <end position="44"/>
    </location>
</feature>
<comment type="subcellular location">
    <subcellularLocation>
        <location evidence="1 8">Cell outer membrane</location>
        <topology evidence="1 8">Multi-pass membrane protein</topology>
    </subcellularLocation>
</comment>
<accession>A0A969WC47</accession>
<feature type="domain" description="TonB-dependent receptor-like beta-barrel" evidence="12">
    <location>
        <begin position="210"/>
        <end position="631"/>
    </location>
</feature>
<feature type="signal peptide" evidence="11">
    <location>
        <begin position="1"/>
        <end position="28"/>
    </location>
</feature>
<evidence type="ECO:0000256" key="2">
    <source>
        <dbReference type="ARBA" id="ARBA00022448"/>
    </source>
</evidence>
<dbReference type="Gene3D" id="2.170.130.10">
    <property type="entry name" value="TonB-dependent receptor, plug domain"/>
    <property type="match status" value="1"/>
</dbReference>
<evidence type="ECO:0000256" key="1">
    <source>
        <dbReference type="ARBA" id="ARBA00004571"/>
    </source>
</evidence>
<keyword evidence="7 8" id="KW-0998">Cell outer membrane</keyword>
<keyword evidence="6 8" id="KW-0472">Membrane</keyword>
<keyword evidence="15" id="KW-1185">Reference proteome</keyword>
<keyword evidence="14" id="KW-0675">Receptor</keyword>
<dbReference type="InterPro" id="IPR039426">
    <property type="entry name" value="TonB-dep_rcpt-like"/>
</dbReference>
<dbReference type="GO" id="GO:0015344">
    <property type="term" value="F:siderophore uptake transmembrane transporter activity"/>
    <property type="evidence" value="ECO:0007669"/>
    <property type="project" value="TreeGrafter"/>
</dbReference>
<evidence type="ECO:0000256" key="10">
    <source>
        <dbReference type="SAM" id="MobiDB-lite"/>
    </source>
</evidence>
<evidence type="ECO:0000256" key="11">
    <source>
        <dbReference type="SAM" id="SignalP"/>
    </source>
</evidence>
<dbReference type="InterPro" id="IPR012910">
    <property type="entry name" value="Plug_dom"/>
</dbReference>
<dbReference type="AlphaFoldDB" id="A0A969WC47"/>
<evidence type="ECO:0000256" key="4">
    <source>
        <dbReference type="ARBA" id="ARBA00022692"/>
    </source>
</evidence>
<evidence type="ECO:0000256" key="9">
    <source>
        <dbReference type="RuleBase" id="RU003357"/>
    </source>
</evidence>
<dbReference type="SUPFAM" id="SSF56935">
    <property type="entry name" value="Porins"/>
    <property type="match status" value="1"/>
</dbReference>
<protein>
    <submittedName>
        <fullName evidence="14">TonB-dependent receptor</fullName>
    </submittedName>
</protein>
<name>A0A969WC47_9GAMM</name>
<keyword evidence="4 8" id="KW-0812">Transmembrane</keyword>
<feature type="domain" description="TonB-dependent receptor plug" evidence="13">
    <location>
        <begin position="60"/>
        <end position="164"/>
    </location>
</feature>
<evidence type="ECO:0000256" key="6">
    <source>
        <dbReference type="ARBA" id="ARBA00023136"/>
    </source>
</evidence>
<dbReference type="EMBL" id="JAAVXB010000010">
    <property type="protein sequence ID" value="NKF23819.1"/>
    <property type="molecule type" value="Genomic_DNA"/>
</dbReference>
<dbReference type="GO" id="GO:0044718">
    <property type="term" value="P:siderophore transmembrane transport"/>
    <property type="evidence" value="ECO:0007669"/>
    <property type="project" value="TreeGrafter"/>
</dbReference>
<dbReference type="Pfam" id="PF07715">
    <property type="entry name" value="Plug"/>
    <property type="match status" value="1"/>
</dbReference>
<dbReference type="InterPro" id="IPR037066">
    <property type="entry name" value="Plug_dom_sf"/>
</dbReference>
<keyword evidence="5 9" id="KW-0798">TonB box</keyword>
<dbReference type="Proteomes" id="UP000653472">
    <property type="component" value="Unassembled WGS sequence"/>
</dbReference>
<dbReference type="PANTHER" id="PTHR30069">
    <property type="entry name" value="TONB-DEPENDENT OUTER MEMBRANE RECEPTOR"/>
    <property type="match status" value="1"/>
</dbReference>
<keyword evidence="2 8" id="KW-0813">Transport</keyword>
<dbReference type="RefSeq" id="WP_168149150.1">
    <property type="nucleotide sequence ID" value="NZ_JAAVXB010000010.1"/>
</dbReference>
<proteinExistence type="inferred from homology"/>
<comment type="similarity">
    <text evidence="8 9">Belongs to the TonB-dependent receptor family.</text>
</comment>
<evidence type="ECO:0000313" key="15">
    <source>
        <dbReference type="Proteomes" id="UP000653472"/>
    </source>
</evidence>
<organism evidence="14 15">
    <name type="scientific">Solimonas marina</name>
    <dbReference type="NCBI Taxonomy" id="2714601"/>
    <lineage>
        <taxon>Bacteria</taxon>
        <taxon>Pseudomonadati</taxon>
        <taxon>Pseudomonadota</taxon>
        <taxon>Gammaproteobacteria</taxon>
        <taxon>Nevskiales</taxon>
        <taxon>Nevskiaceae</taxon>
        <taxon>Solimonas</taxon>
    </lineage>
</organism>